<comment type="similarity">
    <text evidence="7">Belongs to the binding-protein-dependent transport system permease family.</text>
</comment>
<sequence>MSFAVISDWHERAVKSRQRRRRLAWRRFCQNGLPVVGLGYAIVLLIVAIVGPLVTHQPTIDIFQANLSPSWTHPFGTGQYGQDLLTQIVRGLGGTLLIGVAGAAISVAIGLTIGIAAGIFGGWVDAVLMRLTDFAFSIPTLIIALFVVVVTGFSAWNIGLSIGLVAWAGCARLARGLALSVRNGTLMESATLAGGSRWYIATRYVLPQIASNMMVFFVFQVASVLFQSTTLIALDPQYVPLTGGQLPPGTNLLLNLLNGGGGSYIGYRWLFWFPLGVYCSMVIALLWIGDGLQALLNPQQPLRARRFAIWHRRRPIRSGKGVNLYG</sequence>
<comment type="subcellular location">
    <subcellularLocation>
        <location evidence="1 7">Cell membrane</location>
        <topology evidence="1 7">Multi-pass membrane protein</topology>
    </subcellularLocation>
</comment>
<dbReference type="InterPro" id="IPR035906">
    <property type="entry name" value="MetI-like_sf"/>
</dbReference>
<accession>A0A4R8LSK0</accession>
<feature type="transmembrane region" description="Helical" evidence="7">
    <location>
        <begin position="28"/>
        <end position="50"/>
    </location>
</feature>
<dbReference type="Pfam" id="PF12911">
    <property type="entry name" value="OppC_N"/>
    <property type="match status" value="1"/>
</dbReference>
<dbReference type="EMBL" id="SORF01000002">
    <property type="protein sequence ID" value="TDY50639.1"/>
    <property type="molecule type" value="Genomic_DNA"/>
</dbReference>
<evidence type="ECO:0000256" key="5">
    <source>
        <dbReference type="ARBA" id="ARBA00022989"/>
    </source>
</evidence>
<dbReference type="PROSITE" id="PS50928">
    <property type="entry name" value="ABC_TM1"/>
    <property type="match status" value="1"/>
</dbReference>
<feature type="transmembrane region" description="Helical" evidence="7">
    <location>
        <begin position="131"/>
        <end position="150"/>
    </location>
</feature>
<keyword evidence="10" id="KW-1185">Reference proteome</keyword>
<dbReference type="AlphaFoldDB" id="A0A4R8LSK0"/>
<evidence type="ECO:0000313" key="9">
    <source>
        <dbReference type="EMBL" id="TDY50639.1"/>
    </source>
</evidence>
<gene>
    <name evidence="9" type="ORF">C7445_102199</name>
</gene>
<evidence type="ECO:0000259" key="8">
    <source>
        <dbReference type="PROSITE" id="PS50928"/>
    </source>
</evidence>
<keyword evidence="5 7" id="KW-1133">Transmembrane helix</keyword>
<dbReference type="SUPFAM" id="SSF161098">
    <property type="entry name" value="MetI-like"/>
    <property type="match status" value="1"/>
</dbReference>
<dbReference type="Gene3D" id="1.10.3720.10">
    <property type="entry name" value="MetI-like"/>
    <property type="match status" value="1"/>
</dbReference>
<dbReference type="InterPro" id="IPR000515">
    <property type="entry name" value="MetI-like"/>
</dbReference>
<keyword evidence="3" id="KW-1003">Cell membrane</keyword>
<dbReference type="Proteomes" id="UP000294581">
    <property type="component" value="Unassembled WGS sequence"/>
</dbReference>
<proteinExistence type="inferred from homology"/>
<dbReference type="GO" id="GO:0055085">
    <property type="term" value="P:transmembrane transport"/>
    <property type="evidence" value="ECO:0007669"/>
    <property type="project" value="InterPro"/>
</dbReference>
<keyword evidence="4 7" id="KW-0812">Transmembrane</keyword>
<feature type="transmembrane region" description="Helical" evidence="7">
    <location>
        <begin position="269"/>
        <end position="288"/>
    </location>
</feature>
<comment type="caution">
    <text evidence="9">The sequence shown here is derived from an EMBL/GenBank/DDBJ whole genome shotgun (WGS) entry which is preliminary data.</text>
</comment>
<evidence type="ECO:0000256" key="1">
    <source>
        <dbReference type="ARBA" id="ARBA00004651"/>
    </source>
</evidence>
<dbReference type="PANTHER" id="PTHR43386:SF1">
    <property type="entry name" value="D,D-DIPEPTIDE TRANSPORT SYSTEM PERMEASE PROTEIN DDPC-RELATED"/>
    <property type="match status" value="1"/>
</dbReference>
<dbReference type="InterPro" id="IPR025966">
    <property type="entry name" value="OppC_N"/>
</dbReference>
<keyword evidence="2 7" id="KW-0813">Transport</keyword>
<evidence type="ECO:0000256" key="6">
    <source>
        <dbReference type="ARBA" id="ARBA00023136"/>
    </source>
</evidence>
<feature type="transmembrane region" description="Helical" evidence="7">
    <location>
        <begin position="96"/>
        <end position="124"/>
    </location>
</feature>
<feature type="transmembrane region" description="Helical" evidence="7">
    <location>
        <begin position="213"/>
        <end position="234"/>
    </location>
</feature>
<evidence type="ECO:0000256" key="4">
    <source>
        <dbReference type="ARBA" id="ARBA00022692"/>
    </source>
</evidence>
<evidence type="ECO:0000256" key="3">
    <source>
        <dbReference type="ARBA" id="ARBA00022475"/>
    </source>
</evidence>
<evidence type="ECO:0000313" key="10">
    <source>
        <dbReference type="Proteomes" id="UP000294581"/>
    </source>
</evidence>
<dbReference type="CDD" id="cd06261">
    <property type="entry name" value="TM_PBP2"/>
    <property type="match status" value="1"/>
</dbReference>
<dbReference type="PANTHER" id="PTHR43386">
    <property type="entry name" value="OLIGOPEPTIDE TRANSPORT SYSTEM PERMEASE PROTEIN APPC"/>
    <property type="match status" value="1"/>
</dbReference>
<dbReference type="OrthoDB" id="9797472at2"/>
<dbReference type="Pfam" id="PF00528">
    <property type="entry name" value="BPD_transp_1"/>
    <property type="match status" value="1"/>
</dbReference>
<evidence type="ECO:0000256" key="2">
    <source>
        <dbReference type="ARBA" id="ARBA00022448"/>
    </source>
</evidence>
<feature type="domain" description="ABC transmembrane type-1" evidence="8">
    <location>
        <begin position="92"/>
        <end position="296"/>
    </location>
</feature>
<dbReference type="InterPro" id="IPR050366">
    <property type="entry name" value="BP-dependent_transpt_permease"/>
</dbReference>
<dbReference type="RefSeq" id="WP_134158572.1">
    <property type="nucleotide sequence ID" value="NZ_SORF01000002.1"/>
</dbReference>
<protein>
    <submittedName>
        <fullName evidence="9">Peptide/nickel transport system permease protein/oligopeptide transport system permease protein</fullName>
    </submittedName>
</protein>
<organism evidence="9 10">
    <name type="scientific">Alicyclobacillus sacchari</name>
    <dbReference type="NCBI Taxonomy" id="392010"/>
    <lineage>
        <taxon>Bacteria</taxon>
        <taxon>Bacillati</taxon>
        <taxon>Bacillota</taxon>
        <taxon>Bacilli</taxon>
        <taxon>Bacillales</taxon>
        <taxon>Alicyclobacillaceae</taxon>
        <taxon>Alicyclobacillus</taxon>
    </lineage>
</organism>
<dbReference type="GO" id="GO:0005886">
    <property type="term" value="C:plasma membrane"/>
    <property type="evidence" value="ECO:0007669"/>
    <property type="project" value="UniProtKB-SubCell"/>
</dbReference>
<keyword evidence="6 7" id="KW-0472">Membrane</keyword>
<name>A0A4R8LSK0_9BACL</name>
<reference evidence="9 10" key="1">
    <citation type="submission" date="2019-03" db="EMBL/GenBank/DDBJ databases">
        <title>Genomic Encyclopedia of Type Strains, Phase IV (KMG-IV): sequencing the most valuable type-strain genomes for metagenomic binning, comparative biology and taxonomic classification.</title>
        <authorList>
            <person name="Goeker M."/>
        </authorList>
    </citation>
    <scope>NUCLEOTIDE SEQUENCE [LARGE SCALE GENOMIC DNA]</scope>
    <source>
        <strain evidence="9 10">DSM 17974</strain>
    </source>
</reference>
<evidence type="ECO:0000256" key="7">
    <source>
        <dbReference type="RuleBase" id="RU363032"/>
    </source>
</evidence>